<dbReference type="OrthoDB" id="9113050at2"/>
<organism evidence="2 3">
    <name type="scientific">Trinickia violacea</name>
    <dbReference type="NCBI Taxonomy" id="2571746"/>
    <lineage>
        <taxon>Bacteria</taxon>
        <taxon>Pseudomonadati</taxon>
        <taxon>Pseudomonadota</taxon>
        <taxon>Betaproteobacteria</taxon>
        <taxon>Burkholderiales</taxon>
        <taxon>Burkholderiaceae</taxon>
        <taxon>Trinickia</taxon>
    </lineage>
</organism>
<sequence length="117" mass="12313">MNTLALLAAVPAVLAIAACSSPNVQEVRSSEPVVFVQSQRAPGDISSCLQSRIDGLRMSTGNGSTELMVGHGSENYAWLITLMPSGYGSVVKVQKSPGDDGSVPEPEMRFDIARCTT</sequence>
<dbReference type="KEGG" id="tvl:FAZ95_16270"/>
<dbReference type="Proteomes" id="UP000298656">
    <property type="component" value="Chromosome 1"/>
</dbReference>
<feature type="signal peptide" evidence="1">
    <location>
        <begin position="1"/>
        <end position="17"/>
    </location>
</feature>
<keyword evidence="3" id="KW-1185">Reference proteome</keyword>
<evidence type="ECO:0008006" key="4">
    <source>
        <dbReference type="Google" id="ProtNLM"/>
    </source>
</evidence>
<reference evidence="2 3" key="1">
    <citation type="submission" date="2019-05" db="EMBL/GenBank/DDBJ databases">
        <title>Burkholderia sp. DHOD12, isolated from subtropical forest soil.</title>
        <authorList>
            <person name="Gao Z.-H."/>
            <person name="Qiu L.-H."/>
        </authorList>
    </citation>
    <scope>NUCLEOTIDE SEQUENCE [LARGE SCALE GENOMIC DNA]</scope>
    <source>
        <strain evidence="2 3">DHOD12</strain>
    </source>
</reference>
<dbReference type="RefSeq" id="WP_137333388.1">
    <property type="nucleotide sequence ID" value="NZ_CP040077.1"/>
</dbReference>
<keyword evidence="1" id="KW-0732">Signal</keyword>
<dbReference type="AlphaFoldDB" id="A0A4P8IS51"/>
<protein>
    <recommendedName>
        <fullName evidence="4">Sugar ABC transporter ATPase</fullName>
    </recommendedName>
</protein>
<feature type="chain" id="PRO_5020876670" description="Sugar ABC transporter ATPase" evidence="1">
    <location>
        <begin position="18"/>
        <end position="117"/>
    </location>
</feature>
<proteinExistence type="predicted"/>
<accession>A0A4P8IS51</accession>
<evidence type="ECO:0000313" key="3">
    <source>
        <dbReference type="Proteomes" id="UP000298656"/>
    </source>
</evidence>
<dbReference type="EMBL" id="CP040077">
    <property type="protein sequence ID" value="QCP50575.1"/>
    <property type="molecule type" value="Genomic_DNA"/>
</dbReference>
<name>A0A4P8IS51_9BURK</name>
<evidence type="ECO:0000256" key="1">
    <source>
        <dbReference type="SAM" id="SignalP"/>
    </source>
</evidence>
<gene>
    <name evidence="2" type="ORF">FAZ95_16270</name>
</gene>
<evidence type="ECO:0000313" key="2">
    <source>
        <dbReference type="EMBL" id="QCP50575.1"/>
    </source>
</evidence>